<evidence type="ECO:0000256" key="4">
    <source>
        <dbReference type="SAM" id="SignalP"/>
    </source>
</evidence>
<evidence type="ECO:0000259" key="5">
    <source>
        <dbReference type="SMART" id="SM00062"/>
    </source>
</evidence>
<dbReference type="Pfam" id="PF09084">
    <property type="entry name" value="NMT1"/>
    <property type="match status" value="1"/>
</dbReference>
<feature type="chain" id="PRO_5039667352" evidence="4">
    <location>
        <begin position="25"/>
        <end position="322"/>
    </location>
</feature>
<comment type="similarity">
    <text evidence="2">Belongs to the bacterial solute-binding protein SsuA/TauA family.</text>
</comment>
<dbReference type="Proteomes" id="UP000798488">
    <property type="component" value="Unassembled WGS sequence"/>
</dbReference>
<reference evidence="6" key="1">
    <citation type="submission" date="2016-02" db="EMBL/GenBank/DDBJ databases">
        <title>Draft Genome Sequence of Sporotomaculum syntrophicum Strain FB, a Syntrophic Benzoate Degrader.</title>
        <authorList>
            <person name="Nobu M.K."/>
            <person name="Narihiro T."/>
            <person name="Qiu Y.-L."/>
            <person name="Ohashi A."/>
            <person name="Liu W.-T."/>
            <person name="Yuji S."/>
        </authorList>
    </citation>
    <scope>NUCLEOTIDE SEQUENCE</scope>
    <source>
        <strain evidence="6">FB</strain>
    </source>
</reference>
<sequence>MRVKSLLVMLLGMLFMLAATTGCAQDGKENGQENSPAKLKIGSLTTEENLPVLVAQENGYFDAEDVQVEFVPLLSPVELQNTFQSGALDGMITDMMIALMLKSSGEELRITSIALGSAPQEGRFAIVAAPKSDIKSVQDLKGKSIGISNNSIIEYVTDGILEQAGMSPSDVNKTTVAKIPVRIEMLLNNQIDAIVVPDPHISYAVANGARVVADDTSGENLSQSVIIMTQTALNSKNDAISRFYNAYARAVEEINNNPEQYKELLVTSINVPKQIADSYKVQHYPLPQLPVEEDVNNVITWLKNKGLLKADINYQDVIWGQT</sequence>
<name>A0A9D2WRY7_9FIRM</name>
<dbReference type="RefSeq" id="WP_161821959.1">
    <property type="nucleotide sequence ID" value="NZ_LSRS01000003.1"/>
</dbReference>
<evidence type="ECO:0000256" key="2">
    <source>
        <dbReference type="ARBA" id="ARBA00010742"/>
    </source>
</evidence>
<accession>A0A9D2WRY7</accession>
<feature type="domain" description="Solute-binding protein family 3/N-terminal" evidence="5">
    <location>
        <begin position="38"/>
        <end position="258"/>
    </location>
</feature>
<dbReference type="SMART" id="SM00062">
    <property type="entry name" value="PBPb"/>
    <property type="match status" value="1"/>
</dbReference>
<dbReference type="EMBL" id="LSRS01000003">
    <property type="protein sequence ID" value="KAF1085507.1"/>
    <property type="molecule type" value="Genomic_DNA"/>
</dbReference>
<dbReference type="Gene3D" id="3.40.190.10">
    <property type="entry name" value="Periplasmic binding protein-like II"/>
    <property type="match status" value="2"/>
</dbReference>
<dbReference type="InterPro" id="IPR001638">
    <property type="entry name" value="Solute-binding_3/MltF_N"/>
</dbReference>
<evidence type="ECO:0000256" key="3">
    <source>
        <dbReference type="ARBA" id="ARBA00022729"/>
    </source>
</evidence>
<gene>
    <name evidence="6" type="primary">ssuA_2</name>
    <name evidence="6" type="ORF">SPSYN_01650</name>
</gene>
<dbReference type="OrthoDB" id="9815602at2"/>
<protein>
    <submittedName>
        <fullName evidence="6">Aliphatic sulfonates-binding protein</fullName>
    </submittedName>
</protein>
<dbReference type="PROSITE" id="PS51257">
    <property type="entry name" value="PROKAR_LIPOPROTEIN"/>
    <property type="match status" value="1"/>
</dbReference>
<keyword evidence="3 4" id="KW-0732">Signal</keyword>
<dbReference type="GO" id="GO:0042597">
    <property type="term" value="C:periplasmic space"/>
    <property type="evidence" value="ECO:0007669"/>
    <property type="project" value="UniProtKB-SubCell"/>
</dbReference>
<organism evidence="6 7">
    <name type="scientific">Sporotomaculum syntrophicum</name>
    <dbReference type="NCBI Taxonomy" id="182264"/>
    <lineage>
        <taxon>Bacteria</taxon>
        <taxon>Bacillati</taxon>
        <taxon>Bacillota</taxon>
        <taxon>Clostridia</taxon>
        <taxon>Eubacteriales</taxon>
        <taxon>Desulfallaceae</taxon>
        <taxon>Sporotomaculum</taxon>
    </lineage>
</organism>
<evidence type="ECO:0000313" key="6">
    <source>
        <dbReference type="EMBL" id="KAF1085507.1"/>
    </source>
</evidence>
<dbReference type="PANTHER" id="PTHR30024:SF47">
    <property type="entry name" value="TAURINE-BINDING PERIPLASMIC PROTEIN"/>
    <property type="match status" value="1"/>
</dbReference>
<keyword evidence="7" id="KW-1185">Reference proteome</keyword>
<feature type="signal peptide" evidence="4">
    <location>
        <begin position="1"/>
        <end position="24"/>
    </location>
</feature>
<comment type="caution">
    <text evidence="6">The sequence shown here is derived from an EMBL/GenBank/DDBJ whole genome shotgun (WGS) entry which is preliminary data.</text>
</comment>
<dbReference type="PANTHER" id="PTHR30024">
    <property type="entry name" value="ALIPHATIC SULFONATES-BINDING PROTEIN-RELATED"/>
    <property type="match status" value="1"/>
</dbReference>
<proteinExistence type="inferred from homology"/>
<evidence type="ECO:0000256" key="1">
    <source>
        <dbReference type="ARBA" id="ARBA00004418"/>
    </source>
</evidence>
<dbReference type="AlphaFoldDB" id="A0A9D2WRY7"/>
<evidence type="ECO:0000313" key="7">
    <source>
        <dbReference type="Proteomes" id="UP000798488"/>
    </source>
</evidence>
<dbReference type="SUPFAM" id="SSF53850">
    <property type="entry name" value="Periplasmic binding protein-like II"/>
    <property type="match status" value="1"/>
</dbReference>
<dbReference type="InterPro" id="IPR015168">
    <property type="entry name" value="SsuA/THI5"/>
</dbReference>
<comment type="subcellular location">
    <subcellularLocation>
        <location evidence="1">Periplasm</location>
    </subcellularLocation>
</comment>